<dbReference type="Proteomes" id="UP000228934">
    <property type="component" value="Unassembled WGS sequence"/>
</dbReference>
<protein>
    <recommendedName>
        <fullName evidence="1">Ig-like domain-containing protein</fullName>
    </recommendedName>
</protein>
<name>A0A2G9R8K8_AQUCT</name>
<dbReference type="InterPro" id="IPR036179">
    <property type="entry name" value="Ig-like_dom_sf"/>
</dbReference>
<sequence>SPKNTTVTIINAGEIREGENVSVRCSSRSNPEVSQYIWNGLTNDGTLISLTGNQTTILISNITSNMRSVYCTAQNKIGIQISPAAELNITYKPQISPQSYCRPTFMIMECNCIVKANPPPFVTWRLMNSSITKSEEGYEEADYTSEPNNLYSMYECPKYEEEPVSFEKEFDSFEEESVYANT</sequence>
<keyword evidence="3" id="KW-1185">Reference proteome</keyword>
<dbReference type="InterPro" id="IPR007110">
    <property type="entry name" value="Ig-like_dom"/>
</dbReference>
<dbReference type="PROSITE" id="PS50835">
    <property type="entry name" value="IG_LIKE"/>
    <property type="match status" value="1"/>
</dbReference>
<feature type="domain" description="Ig-like" evidence="1">
    <location>
        <begin position="2"/>
        <end position="90"/>
    </location>
</feature>
<proteinExistence type="predicted"/>
<dbReference type="PANTHER" id="PTHR46484:SF6">
    <property type="entry name" value="MYELIN-ASSOCIATED GLYCOPROTEIN-LIKE"/>
    <property type="match status" value="1"/>
</dbReference>
<dbReference type="InterPro" id="IPR013783">
    <property type="entry name" value="Ig-like_fold"/>
</dbReference>
<reference evidence="3" key="1">
    <citation type="journal article" date="2017" name="Nat. Commun.">
        <title>The North American bullfrog draft genome provides insight into hormonal regulation of long noncoding RNA.</title>
        <authorList>
            <person name="Hammond S.A."/>
            <person name="Warren R.L."/>
            <person name="Vandervalk B.P."/>
            <person name="Kucuk E."/>
            <person name="Khan H."/>
            <person name="Gibb E.A."/>
            <person name="Pandoh P."/>
            <person name="Kirk H."/>
            <person name="Zhao Y."/>
            <person name="Jones M."/>
            <person name="Mungall A.J."/>
            <person name="Coope R."/>
            <person name="Pleasance S."/>
            <person name="Moore R.A."/>
            <person name="Holt R.A."/>
            <person name="Round J.M."/>
            <person name="Ohora S."/>
            <person name="Walle B.V."/>
            <person name="Veldhoen N."/>
            <person name="Helbing C.C."/>
            <person name="Birol I."/>
        </authorList>
    </citation>
    <scope>NUCLEOTIDE SEQUENCE [LARGE SCALE GENOMIC DNA]</scope>
</reference>
<dbReference type="Gene3D" id="2.60.40.10">
    <property type="entry name" value="Immunoglobulins"/>
    <property type="match status" value="1"/>
</dbReference>
<dbReference type="AlphaFoldDB" id="A0A2G9R8K8"/>
<feature type="non-terminal residue" evidence="2">
    <location>
        <position position="182"/>
    </location>
</feature>
<evidence type="ECO:0000313" key="3">
    <source>
        <dbReference type="Proteomes" id="UP000228934"/>
    </source>
</evidence>
<gene>
    <name evidence="2" type="ORF">AB205_0049710</name>
</gene>
<organism evidence="2 3">
    <name type="scientific">Aquarana catesbeiana</name>
    <name type="common">American bullfrog</name>
    <name type="synonym">Rana catesbeiana</name>
    <dbReference type="NCBI Taxonomy" id="8400"/>
    <lineage>
        <taxon>Eukaryota</taxon>
        <taxon>Metazoa</taxon>
        <taxon>Chordata</taxon>
        <taxon>Craniata</taxon>
        <taxon>Vertebrata</taxon>
        <taxon>Euteleostomi</taxon>
        <taxon>Amphibia</taxon>
        <taxon>Batrachia</taxon>
        <taxon>Anura</taxon>
        <taxon>Neobatrachia</taxon>
        <taxon>Ranoidea</taxon>
        <taxon>Ranidae</taxon>
        <taxon>Aquarana</taxon>
    </lineage>
</organism>
<evidence type="ECO:0000313" key="2">
    <source>
        <dbReference type="EMBL" id="PIO23593.1"/>
    </source>
</evidence>
<accession>A0A2G9R8K8</accession>
<dbReference type="OrthoDB" id="9908671at2759"/>
<dbReference type="SUPFAM" id="SSF48726">
    <property type="entry name" value="Immunoglobulin"/>
    <property type="match status" value="1"/>
</dbReference>
<evidence type="ECO:0000259" key="1">
    <source>
        <dbReference type="PROSITE" id="PS50835"/>
    </source>
</evidence>
<dbReference type="PANTHER" id="PTHR46484">
    <property type="entry name" value="SI:CH211-171H4.5-RELATED"/>
    <property type="match status" value="1"/>
</dbReference>
<feature type="non-terminal residue" evidence="2">
    <location>
        <position position="1"/>
    </location>
</feature>
<dbReference type="EMBL" id="KV960397">
    <property type="protein sequence ID" value="PIO23593.1"/>
    <property type="molecule type" value="Genomic_DNA"/>
</dbReference>